<dbReference type="EMBL" id="MN059260">
    <property type="protein sequence ID" value="QED44023.1"/>
    <property type="molecule type" value="Genomic_RNA"/>
</dbReference>
<dbReference type="InterPro" id="IPR008891">
    <property type="entry name" value="Viral_NABP"/>
</dbReference>
<proteinExistence type="predicted"/>
<protein>
    <submittedName>
        <fullName evidence="2">NBP</fullName>
    </submittedName>
</protein>
<accession>A0A6M2YVD5</accession>
<gene>
    <name evidence="2" type="primary">ORF6</name>
</gene>
<evidence type="ECO:0000313" key="2">
    <source>
        <dbReference type="EMBL" id="QED44030.1"/>
    </source>
</evidence>
<dbReference type="Pfam" id="PF05515">
    <property type="entry name" value="Viral_NABP"/>
    <property type="match status" value="1"/>
</dbReference>
<name>A0A6M2YVD5_9VIRU</name>
<organism evidence="2">
    <name type="scientific">Garlic virus A</name>
    <dbReference type="NCBI Taxonomy" id="12433"/>
    <lineage>
        <taxon>Viruses</taxon>
        <taxon>Riboviria</taxon>
        <taxon>Orthornavirae</taxon>
        <taxon>Kitrinoviricota</taxon>
        <taxon>Alsuviricetes</taxon>
        <taxon>Tymovirales</taxon>
        <taxon>Alphaflexiviridae</taxon>
        <taxon>Allexivirus</taxon>
        <taxon>Acarallexivirus</taxon>
        <taxon>Allexivirus alphallii</taxon>
    </lineage>
</organism>
<dbReference type="EMBL" id="MN059261">
    <property type="protein sequence ID" value="QED44030.1"/>
    <property type="molecule type" value="Genomic_RNA"/>
</dbReference>
<reference evidence="2" key="1">
    <citation type="submission" date="2019-06" db="EMBL/GenBank/DDBJ databases">
        <authorList>
            <person name="Jo Y."/>
            <person name="Cho W.K."/>
        </authorList>
    </citation>
    <scope>NUCLEOTIDE SEQUENCE</scope>
    <source>
        <strain evidence="1">G18-1</strain>
        <strain evidence="2">G18-2</strain>
    </source>
</reference>
<sequence>MHPHDFNLLCCLQFAQPVLHQDLIKLLFSSCVYNCKLARKASENKPFQGTSKFAQRRRAKRYNRCFDCGAYLVDNHKCRVLTSRAQSDVLAVIHEGPVKLYAERTYRPNSDAAQLIESDLLYIKELNLKA</sequence>
<evidence type="ECO:0000313" key="1">
    <source>
        <dbReference type="EMBL" id="QED44023.1"/>
    </source>
</evidence>